<dbReference type="InterPro" id="IPR051554">
    <property type="entry name" value="Acetyltransferase_Eis"/>
</dbReference>
<evidence type="ECO:0000313" key="8">
    <source>
        <dbReference type="Proteomes" id="UP001260188"/>
    </source>
</evidence>
<evidence type="ECO:0000256" key="1">
    <source>
        <dbReference type="ARBA" id="ARBA00009213"/>
    </source>
</evidence>
<dbReference type="Gene3D" id="3.30.1050.10">
    <property type="entry name" value="SCP2 sterol-binding domain"/>
    <property type="match status" value="1"/>
</dbReference>
<feature type="domain" description="N-acetyltransferase" evidence="6">
    <location>
        <begin position="26"/>
        <end position="180"/>
    </location>
</feature>
<feature type="active site" description="Proton donor" evidence="4">
    <location>
        <position position="152"/>
    </location>
</feature>
<feature type="region of interest" description="Disordered" evidence="5">
    <location>
        <begin position="207"/>
        <end position="229"/>
    </location>
</feature>
<keyword evidence="2 4" id="KW-0808">Transferase</keyword>
<dbReference type="InterPro" id="IPR036527">
    <property type="entry name" value="SCP2_sterol-bd_dom_sf"/>
</dbReference>
<dbReference type="PROSITE" id="PS51186">
    <property type="entry name" value="GNAT"/>
    <property type="match status" value="1"/>
</dbReference>
<keyword evidence="3 4" id="KW-0012">Acyltransferase</keyword>
<dbReference type="InterPro" id="IPR025559">
    <property type="entry name" value="Eis_dom"/>
</dbReference>
<dbReference type="PANTHER" id="PTHR37817">
    <property type="entry name" value="N-ACETYLTRANSFERASE EIS"/>
    <property type="match status" value="1"/>
</dbReference>
<dbReference type="SUPFAM" id="SSF55718">
    <property type="entry name" value="SCP-like"/>
    <property type="match status" value="1"/>
</dbReference>
<reference evidence="7 8" key="1">
    <citation type="submission" date="2023-08" db="EMBL/GenBank/DDBJ databases">
        <title>Functional and genomic diversity of the sorghum phyllosphere microbiome.</title>
        <authorList>
            <person name="Shade A."/>
        </authorList>
    </citation>
    <scope>NUCLEOTIDE SEQUENCE [LARGE SCALE GENOMIC DNA]</scope>
    <source>
        <strain evidence="7 8">SORGH_AS_0919</strain>
    </source>
</reference>
<dbReference type="InterPro" id="IPR016181">
    <property type="entry name" value="Acyl_CoA_acyltransferase"/>
</dbReference>
<dbReference type="EMBL" id="JAVIZA010000001">
    <property type="protein sequence ID" value="MDR6166638.1"/>
    <property type="molecule type" value="Genomic_DNA"/>
</dbReference>
<evidence type="ECO:0000256" key="5">
    <source>
        <dbReference type="SAM" id="MobiDB-lite"/>
    </source>
</evidence>
<dbReference type="HAMAP" id="MF_01812">
    <property type="entry name" value="Eis"/>
    <property type="match status" value="1"/>
</dbReference>
<gene>
    <name evidence="7" type="ORF">QE367_000842</name>
</gene>
<comment type="subunit">
    <text evidence="4">Homohexamer; trimer of dimers.</text>
</comment>
<dbReference type="Pfam" id="PF17668">
    <property type="entry name" value="Acetyltransf_17"/>
    <property type="match status" value="1"/>
</dbReference>
<dbReference type="Pfam" id="PF13530">
    <property type="entry name" value="SCP2_2"/>
    <property type="match status" value="1"/>
</dbReference>
<feature type="binding site" evidence="4">
    <location>
        <begin position="111"/>
        <end position="113"/>
    </location>
    <ligand>
        <name>acetyl-CoA</name>
        <dbReference type="ChEBI" id="CHEBI:57288"/>
    </ligand>
</feature>
<organism evidence="7 8">
    <name type="scientific">Microbacterium paludicola</name>
    <dbReference type="NCBI Taxonomy" id="300019"/>
    <lineage>
        <taxon>Bacteria</taxon>
        <taxon>Bacillati</taxon>
        <taxon>Actinomycetota</taxon>
        <taxon>Actinomycetes</taxon>
        <taxon>Micrococcales</taxon>
        <taxon>Microbacteriaceae</taxon>
        <taxon>Microbacterium</taxon>
    </lineage>
</organism>
<feature type="binding site" evidence="4">
    <location>
        <begin position="147"/>
        <end position="148"/>
    </location>
    <ligand>
        <name>acetyl-CoA</name>
        <dbReference type="ChEBI" id="CHEBI:57288"/>
    </ligand>
</feature>
<sequence length="437" mass="46732">MTETPNPLLHRDVDEASRRSLAERGLTYRTVPPHEPAFEGWIQAVSRGFQDGERSAEQIAGARGRNSARRLTGVFDESGPMPEVAVGTIASWPSELTVPGGTIPAGAISAVTVAQTHRRRGIARALLEGEVRTVAAAGLPIAMLTVTESTLYGRYGFASAASAAILDIDTRRVRWAGPTPDGRLDFIDRTSARDVVATLHERTRRRTPGDIALPPGHGDRFTGTDPDAKDGGDIRCVQYRDAAGEVRGILTYTLAPHERDIVKGTAKVTILIVETDDAYAALWRFLLELDLVAHVRAELCSVDEPVLWMIGDRRAASVSVFDHQYLRIVDVPAALRARTYGAAGRLLLRVSDPLGIATGEYLLTIDDGGAGTVSTAADADTTGADVLDLSVVELAAVYLGGVSPETLGRAGRLTGTDLAASTRMFASTTVPRVGLWY</sequence>
<dbReference type="InterPro" id="IPR000182">
    <property type="entry name" value="GNAT_dom"/>
</dbReference>
<feature type="binding site" evidence="4">
    <location>
        <begin position="119"/>
        <end position="124"/>
    </location>
    <ligand>
        <name>acetyl-CoA</name>
        <dbReference type="ChEBI" id="CHEBI:57288"/>
    </ligand>
</feature>
<evidence type="ECO:0000256" key="2">
    <source>
        <dbReference type="ARBA" id="ARBA00022679"/>
    </source>
</evidence>
<dbReference type="RefSeq" id="WP_309664994.1">
    <property type="nucleotide sequence ID" value="NZ_JAVIZA010000001.1"/>
</dbReference>
<proteinExistence type="inferred from homology"/>
<comment type="similarity">
    <text evidence="1 4">Belongs to the acetyltransferase Eis family.</text>
</comment>
<dbReference type="Gene3D" id="3.40.630.30">
    <property type="match status" value="2"/>
</dbReference>
<feature type="compositionally biased region" description="Basic and acidic residues" evidence="5">
    <location>
        <begin position="217"/>
        <end position="229"/>
    </location>
</feature>
<protein>
    <submittedName>
        <fullName evidence="7">Acetyltransferase</fullName>
    </submittedName>
</protein>
<dbReference type="Pfam" id="PF13527">
    <property type="entry name" value="Acetyltransf_9"/>
    <property type="match status" value="1"/>
</dbReference>
<name>A0ABU1I0I4_9MICO</name>
<dbReference type="Proteomes" id="UP001260188">
    <property type="component" value="Unassembled WGS sequence"/>
</dbReference>
<dbReference type="InterPro" id="IPR022902">
    <property type="entry name" value="NAcTrfase_Eis"/>
</dbReference>
<evidence type="ECO:0000256" key="4">
    <source>
        <dbReference type="HAMAP-Rule" id="MF_01812"/>
    </source>
</evidence>
<evidence type="ECO:0000259" key="6">
    <source>
        <dbReference type="PROSITE" id="PS51186"/>
    </source>
</evidence>
<accession>A0ABU1I0I4</accession>
<dbReference type="PANTHER" id="PTHR37817:SF1">
    <property type="entry name" value="N-ACETYLTRANSFERASE EIS"/>
    <property type="match status" value="1"/>
</dbReference>
<comment type="caution">
    <text evidence="7">The sequence shown here is derived from an EMBL/GenBank/DDBJ whole genome shotgun (WGS) entry which is preliminary data.</text>
</comment>
<evidence type="ECO:0000313" key="7">
    <source>
        <dbReference type="EMBL" id="MDR6166638.1"/>
    </source>
</evidence>
<evidence type="ECO:0000256" key="3">
    <source>
        <dbReference type="ARBA" id="ARBA00023315"/>
    </source>
</evidence>
<keyword evidence="8" id="KW-1185">Reference proteome</keyword>
<feature type="active site" description="Proton acceptor; via carboxylate" evidence="4">
    <location>
        <position position="437"/>
    </location>
</feature>
<dbReference type="SUPFAM" id="SSF55729">
    <property type="entry name" value="Acyl-CoA N-acyltransferases (Nat)"/>
    <property type="match status" value="1"/>
</dbReference>
<dbReference type="InterPro" id="IPR041380">
    <property type="entry name" value="Acetyltransf_17"/>
</dbReference>